<accession>B8CXA9</accession>
<feature type="signal peptide" evidence="1">
    <location>
        <begin position="1"/>
        <end position="24"/>
    </location>
</feature>
<dbReference type="Gene3D" id="2.60.40.680">
    <property type="match status" value="1"/>
</dbReference>
<reference evidence="2 3" key="1">
    <citation type="journal article" date="2009" name="PLoS ONE">
        <title>Genome analysis of the anaerobic thermohalophilic bacterium Halothermothrix orenii.</title>
        <authorList>
            <person name="Mavromatis K."/>
            <person name="Ivanova N."/>
            <person name="Anderson I."/>
            <person name="Lykidis A."/>
            <person name="Hooper S.D."/>
            <person name="Sun H."/>
            <person name="Kunin V."/>
            <person name="Lapidus A."/>
            <person name="Hugenholtz P."/>
            <person name="Patel B."/>
            <person name="Kyrpides N.C."/>
        </authorList>
    </citation>
    <scope>NUCLEOTIDE SEQUENCE [LARGE SCALE GENOMIC DNA]</scope>
    <source>
        <strain evidence="3">H 168 / OCM 544 / DSM 9562</strain>
    </source>
</reference>
<feature type="chain" id="PRO_5039285007" description="Cellulosome anchoring protein cohesin region" evidence="1">
    <location>
        <begin position="25"/>
        <end position="660"/>
    </location>
</feature>
<dbReference type="Proteomes" id="UP000000719">
    <property type="component" value="Chromosome"/>
</dbReference>
<evidence type="ECO:0000313" key="2">
    <source>
        <dbReference type="EMBL" id="ACL69928.1"/>
    </source>
</evidence>
<name>B8CXA9_HALOH</name>
<keyword evidence="1" id="KW-0732">Signal</keyword>
<organism evidence="2 3">
    <name type="scientific">Halothermothrix orenii (strain H 168 / OCM 544 / DSM 9562)</name>
    <dbReference type="NCBI Taxonomy" id="373903"/>
    <lineage>
        <taxon>Bacteria</taxon>
        <taxon>Bacillati</taxon>
        <taxon>Bacillota</taxon>
        <taxon>Clostridia</taxon>
        <taxon>Halanaerobiales</taxon>
        <taxon>Halothermotrichaceae</taxon>
        <taxon>Halothermothrix</taxon>
    </lineage>
</organism>
<evidence type="ECO:0008006" key="4">
    <source>
        <dbReference type="Google" id="ProtNLM"/>
    </source>
</evidence>
<dbReference type="OrthoDB" id="1829213at2"/>
<dbReference type="SUPFAM" id="SSF49384">
    <property type="entry name" value="Carbohydrate-binding domain"/>
    <property type="match status" value="1"/>
</dbReference>
<dbReference type="GO" id="GO:0030246">
    <property type="term" value="F:carbohydrate binding"/>
    <property type="evidence" value="ECO:0007669"/>
    <property type="project" value="InterPro"/>
</dbReference>
<gene>
    <name evidence="2" type="ordered locus">Hore_11780</name>
</gene>
<sequence length="660" mass="74345">MNNIKKLLRFMIFTILVFTFPCTAAEDNVFVQTDEFNNLRLGNDYIVIVVNKDENAQGRFAIETTGGAPMRNNDDHKPLVYGRPKPWTSYTTIWIDGEHYVFGGKTGRRAGKNGKYGEVTKEPYVKNNSIHTMTVFNKISVEQVLTPVKSSTTGLFNSVQIKYRIKNNDTRPHKIGLRIMLDTMLGENDGAPFRFGQDAVTTDRLYYKKELPVFWQAFDTLSNPNVTSQGTFNGPSVTPPDKVYLADWGSLADGVWNFDFNPNEEFIRKGEFETDSAIAMFWVPEILKPGQEKTYITEYGLGGITIVPGLISLGVTSPAEVTINKINRSFPVIAYVENTAEIAAKNVKIKLSLPDKLTTEQPIRELGNMEPGDISQIVWKVTPTDSNLPREISYEVKVEADNTDSNSVSRNVKFVGPPILNVELKLKDKLVTKLGKLSPNPFTVSATINNTGDSTLFDVNTTLVLPPGLVLAPKERYRKYTGFIPPDQSVEVKWQVKALDVEGKLPFAVEVRGLGGYNSTEIKNIKLPGRKPLIYLNIRDEDRLTEGEIITIDVMGENLENLNKMDMVLKYNPYHLKPIYVSRGNIFLKDGKLLPWEEPNINKEGVIIVKEELPRKVNRGKITSIHFKVISLQQIDLTWGESRFYGNNNNPIKVELRGIE</sequence>
<evidence type="ECO:0000313" key="3">
    <source>
        <dbReference type="Proteomes" id="UP000000719"/>
    </source>
</evidence>
<keyword evidence="3" id="KW-1185">Reference proteome</keyword>
<dbReference type="EMBL" id="CP001098">
    <property type="protein sequence ID" value="ACL69928.1"/>
    <property type="molecule type" value="Genomic_DNA"/>
</dbReference>
<dbReference type="KEGG" id="hor:Hore_11780"/>
<dbReference type="AlphaFoldDB" id="B8CXA9"/>
<dbReference type="STRING" id="373903.Hore_11780"/>
<dbReference type="eggNOG" id="COG1361">
    <property type="taxonomic scope" value="Bacteria"/>
</dbReference>
<dbReference type="InterPro" id="IPR008965">
    <property type="entry name" value="CBM2/CBM3_carb-bd_dom_sf"/>
</dbReference>
<proteinExistence type="predicted"/>
<protein>
    <recommendedName>
        <fullName evidence="4">Cellulosome anchoring protein cohesin region</fullName>
    </recommendedName>
</protein>
<evidence type="ECO:0000256" key="1">
    <source>
        <dbReference type="SAM" id="SignalP"/>
    </source>
</evidence>
<dbReference type="RefSeq" id="WP_012636113.1">
    <property type="nucleotide sequence ID" value="NC_011899.1"/>
</dbReference>
<dbReference type="HOGENOM" id="CLU_413205_0_0_9"/>